<dbReference type="HOGENOM" id="CLU_3099250_0_0_7"/>
<dbReference type="Proteomes" id="UP000007721">
    <property type="component" value="Chromosome"/>
</dbReference>
<dbReference type="AlphaFoldDB" id="B9LZZ2"/>
<keyword evidence="2" id="KW-1185">Reference proteome</keyword>
<organism evidence="1 2">
    <name type="scientific">Geotalea daltonii (strain DSM 22248 / JCM 15807 / FRC-32)</name>
    <name type="common">Geobacter daltonii</name>
    <dbReference type="NCBI Taxonomy" id="316067"/>
    <lineage>
        <taxon>Bacteria</taxon>
        <taxon>Pseudomonadati</taxon>
        <taxon>Thermodesulfobacteriota</taxon>
        <taxon>Desulfuromonadia</taxon>
        <taxon>Geobacterales</taxon>
        <taxon>Geobacteraceae</taxon>
        <taxon>Geotalea</taxon>
    </lineage>
</organism>
<reference evidence="1 2" key="1">
    <citation type="submission" date="2009-01" db="EMBL/GenBank/DDBJ databases">
        <title>Complete sequence of Geobacter sp. FRC-32.</title>
        <authorList>
            <consortium name="US DOE Joint Genome Institute"/>
            <person name="Lucas S."/>
            <person name="Copeland A."/>
            <person name="Lapidus A."/>
            <person name="Glavina del Rio T."/>
            <person name="Dalin E."/>
            <person name="Tice H."/>
            <person name="Bruce D."/>
            <person name="Goodwin L."/>
            <person name="Pitluck S."/>
            <person name="Saunders E."/>
            <person name="Brettin T."/>
            <person name="Detter J.C."/>
            <person name="Han C."/>
            <person name="Larimer F."/>
            <person name="Land M."/>
            <person name="Hauser L."/>
            <person name="Kyrpides N."/>
            <person name="Ovchinnikova G."/>
            <person name="Kostka J."/>
            <person name="Richardson P."/>
        </authorList>
    </citation>
    <scope>NUCLEOTIDE SEQUENCE [LARGE SCALE GENOMIC DNA]</scope>
    <source>
        <strain evidence="2">DSM 22248 / JCM 15807 / FRC-32</strain>
    </source>
</reference>
<evidence type="ECO:0000313" key="2">
    <source>
        <dbReference type="Proteomes" id="UP000007721"/>
    </source>
</evidence>
<dbReference type="EMBL" id="CP001390">
    <property type="protein sequence ID" value="ACM20772.1"/>
    <property type="molecule type" value="Genomic_DNA"/>
</dbReference>
<accession>B9LZZ2</accession>
<gene>
    <name evidence="1" type="ordered locus">Geob_2419</name>
</gene>
<name>B9LZZ2_GEODF</name>
<proteinExistence type="predicted"/>
<evidence type="ECO:0000313" key="1">
    <source>
        <dbReference type="EMBL" id="ACM20772.1"/>
    </source>
</evidence>
<sequence length="51" mass="5802">MVLLIPLQMAVLGRDHSPQNSVQLVSVVSDSASRITFLLIQSRCHWFYGRM</sequence>
<dbReference type="KEGG" id="geo:Geob_2419"/>
<protein>
    <submittedName>
        <fullName evidence="1">Uncharacterized protein</fullName>
    </submittedName>
</protein>